<name>A0A8J3WD82_PLARO</name>
<accession>A0A8J3WD82</accession>
<protein>
    <submittedName>
        <fullName evidence="2">Uncharacterized protein</fullName>
    </submittedName>
</protein>
<reference evidence="2" key="1">
    <citation type="submission" date="2021-01" db="EMBL/GenBank/DDBJ databases">
        <title>Whole genome shotgun sequence of Planobispora rosea NBRC 15558.</title>
        <authorList>
            <person name="Komaki H."/>
            <person name="Tamura T."/>
        </authorList>
    </citation>
    <scope>NUCLEOTIDE SEQUENCE</scope>
    <source>
        <strain evidence="2">NBRC 15558</strain>
    </source>
</reference>
<proteinExistence type="predicted"/>
<sequence>MLIGLETAERALPFADVLNLDIGRGLLSTIFRKASEGFPGRTEEGTRVHRERARDRGGEGTQVLCQLSYGAAAAPAGLEPATTPSTVEVSLACAPGAF</sequence>
<organism evidence="2 3">
    <name type="scientific">Planobispora rosea</name>
    <dbReference type="NCBI Taxonomy" id="35762"/>
    <lineage>
        <taxon>Bacteria</taxon>
        <taxon>Bacillati</taxon>
        <taxon>Actinomycetota</taxon>
        <taxon>Actinomycetes</taxon>
        <taxon>Streptosporangiales</taxon>
        <taxon>Streptosporangiaceae</taxon>
        <taxon>Planobispora</taxon>
    </lineage>
</organism>
<evidence type="ECO:0000313" key="3">
    <source>
        <dbReference type="Proteomes" id="UP000655044"/>
    </source>
</evidence>
<feature type="region of interest" description="Disordered" evidence="1">
    <location>
        <begin position="38"/>
        <end position="59"/>
    </location>
</feature>
<dbReference type="Proteomes" id="UP000655044">
    <property type="component" value="Unassembled WGS sequence"/>
</dbReference>
<feature type="compositionally biased region" description="Basic and acidic residues" evidence="1">
    <location>
        <begin position="41"/>
        <end position="58"/>
    </location>
</feature>
<evidence type="ECO:0000256" key="1">
    <source>
        <dbReference type="SAM" id="MobiDB-lite"/>
    </source>
</evidence>
<dbReference type="EMBL" id="BOOI01000031">
    <property type="protein sequence ID" value="GIH85040.1"/>
    <property type="molecule type" value="Genomic_DNA"/>
</dbReference>
<gene>
    <name evidence="2" type="ORF">Pro02_34480</name>
</gene>
<comment type="caution">
    <text evidence="2">The sequence shown here is derived from an EMBL/GenBank/DDBJ whole genome shotgun (WGS) entry which is preliminary data.</text>
</comment>
<evidence type="ECO:0000313" key="2">
    <source>
        <dbReference type="EMBL" id="GIH85040.1"/>
    </source>
</evidence>
<dbReference type="AlphaFoldDB" id="A0A8J3WD82"/>
<keyword evidence="3" id="KW-1185">Reference proteome</keyword>